<comment type="caution">
    <text evidence="1">The sequence shown here is derived from an EMBL/GenBank/DDBJ whole genome shotgun (WGS) entry which is preliminary data.</text>
</comment>
<organism evidence="1 2">
    <name type="scientific">Lasius niger</name>
    <name type="common">Black garden ant</name>
    <dbReference type="NCBI Taxonomy" id="67767"/>
    <lineage>
        <taxon>Eukaryota</taxon>
        <taxon>Metazoa</taxon>
        <taxon>Ecdysozoa</taxon>
        <taxon>Arthropoda</taxon>
        <taxon>Hexapoda</taxon>
        <taxon>Insecta</taxon>
        <taxon>Pterygota</taxon>
        <taxon>Neoptera</taxon>
        <taxon>Endopterygota</taxon>
        <taxon>Hymenoptera</taxon>
        <taxon>Apocrita</taxon>
        <taxon>Aculeata</taxon>
        <taxon>Formicoidea</taxon>
        <taxon>Formicidae</taxon>
        <taxon>Formicinae</taxon>
        <taxon>Lasius</taxon>
        <taxon>Lasius</taxon>
    </lineage>
</organism>
<dbReference type="Proteomes" id="UP000036403">
    <property type="component" value="Unassembled WGS sequence"/>
</dbReference>
<proteinExistence type="predicted"/>
<protein>
    <submittedName>
        <fullName evidence="1">Uncharacterized protein</fullName>
    </submittedName>
</protein>
<dbReference type="PaxDb" id="67767-A0A0J7JZ79"/>
<accession>A0A0J7JZ79</accession>
<name>A0A0J7JZ79_LASNI</name>
<evidence type="ECO:0000313" key="1">
    <source>
        <dbReference type="EMBL" id="KMQ83493.1"/>
    </source>
</evidence>
<dbReference type="AlphaFoldDB" id="A0A0J7JZ79"/>
<sequence>MFEPMPELVIYCYGAYQPLFNTMKDVIFEEGIPPYLNQTHNALIIVDDLMSELGNDSRLANLFTKGSHHRNLSIVFIVQNLFHKGSQMRNIHLNSHYLVLFKNPRDKTQITHLGRQMFPGKNKSIQEIFEDATSPAYGYLFLDFHPMTEDYLRMRTGIFPGDEPFVYQTK</sequence>
<reference evidence="1 2" key="1">
    <citation type="submission" date="2015-04" db="EMBL/GenBank/DDBJ databases">
        <title>Lasius niger genome sequencing.</title>
        <authorList>
            <person name="Konorov E.A."/>
            <person name="Nikitin M.A."/>
            <person name="Kirill M.V."/>
            <person name="Chang P."/>
        </authorList>
    </citation>
    <scope>NUCLEOTIDE SEQUENCE [LARGE SCALE GENOMIC DNA]</scope>
    <source>
        <tissue evidence="1">Whole</tissue>
    </source>
</reference>
<keyword evidence="2" id="KW-1185">Reference proteome</keyword>
<dbReference type="EMBL" id="LBMM01019649">
    <property type="protein sequence ID" value="KMQ83493.1"/>
    <property type="molecule type" value="Genomic_DNA"/>
</dbReference>
<evidence type="ECO:0000313" key="2">
    <source>
        <dbReference type="Proteomes" id="UP000036403"/>
    </source>
</evidence>
<gene>
    <name evidence="1" type="ORF">RF55_19908</name>
</gene>
<dbReference type="OrthoDB" id="7692288at2759"/>